<dbReference type="Gene3D" id="3.30.420.10">
    <property type="entry name" value="Ribonuclease H-like superfamily/Ribonuclease H"/>
    <property type="match status" value="1"/>
</dbReference>
<dbReference type="GO" id="GO:0003676">
    <property type="term" value="F:nucleic acid binding"/>
    <property type="evidence" value="ECO:0007669"/>
    <property type="project" value="InterPro"/>
</dbReference>
<evidence type="ECO:0000313" key="2">
    <source>
        <dbReference type="Proteomes" id="UP000078540"/>
    </source>
</evidence>
<feature type="non-terminal residue" evidence="1">
    <location>
        <position position="1"/>
    </location>
</feature>
<reference evidence="1 2" key="1">
    <citation type="submission" date="2015-09" db="EMBL/GenBank/DDBJ databases">
        <title>Atta colombica WGS genome.</title>
        <authorList>
            <person name="Nygaard S."/>
            <person name="Hu H."/>
            <person name="Boomsma J."/>
            <person name="Zhang G."/>
        </authorList>
    </citation>
    <scope>NUCLEOTIDE SEQUENCE [LARGE SCALE GENOMIC DNA]</scope>
    <source>
        <strain evidence="1">Treedump-2</strain>
        <tissue evidence="1">Whole body</tissue>
    </source>
</reference>
<gene>
    <name evidence="1" type="ORF">ALC53_12544</name>
</gene>
<proteinExistence type="predicted"/>
<keyword evidence="2" id="KW-1185">Reference proteome</keyword>
<dbReference type="EMBL" id="KQ976711">
    <property type="protein sequence ID" value="KYM77008.1"/>
    <property type="molecule type" value="Genomic_DNA"/>
</dbReference>
<dbReference type="Proteomes" id="UP000078540">
    <property type="component" value="Unassembled WGS sequence"/>
</dbReference>
<protein>
    <submittedName>
        <fullName evidence="1">Uncharacterized protein</fullName>
    </submittedName>
</protein>
<dbReference type="AlphaFoldDB" id="A0A195AXM5"/>
<dbReference type="InterPro" id="IPR036397">
    <property type="entry name" value="RNaseH_sf"/>
</dbReference>
<organism evidence="1 2">
    <name type="scientific">Atta colombica</name>
    <dbReference type="NCBI Taxonomy" id="520822"/>
    <lineage>
        <taxon>Eukaryota</taxon>
        <taxon>Metazoa</taxon>
        <taxon>Ecdysozoa</taxon>
        <taxon>Arthropoda</taxon>
        <taxon>Hexapoda</taxon>
        <taxon>Insecta</taxon>
        <taxon>Pterygota</taxon>
        <taxon>Neoptera</taxon>
        <taxon>Endopterygota</taxon>
        <taxon>Hymenoptera</taxon>
        <taxon>Apocrita</taxon>
        <taxon>Aculeata</taxon>
        <taxon>Formicoidea</taxon>
        <taxon>Formicidae</taxon>
        <taxon>Myrmicinae</taxon>
        <taxon>Atta</taxon>
    </lineage>
</organism>
<name>A0A195AXM5_9HYME</name>
<sequence>PLCSSDLNSLNYYLWRHLKSTVYATSVDTIPNCMLKWTEGTLNIYRKKLFSIFHRRK</sequence>
<accession>A0A195AXM5</accession>
<evidence type="ECO:0000313" key="1">
    <source>
        <dbReference type="EMBL" id="KYM77008.1"/>
    </source>
</evidence>